<sequence length="203" mass="23358">MQAATDAANFTPLGNFAMKQETRNNMAHVARNYEGNEKTRIETLMIANTMFGTGMFDEPDAPTKQRRTLFAIHGITLVPTQASQNRIDKALDKAGFRIDAISQDSNQAEQYANVYYPQMERFTTFVEELQALQEMGPLECLVVPVYLDMNGARFLVYSQTSTLYNRDEVRKDFEDWLIKRWPRFAKTLGMEIETTTKIFERGE</sequence>
<reference evidence="1 2" key="1">
    <citation type="submission" date="2017-01" db="EMBL/GenBank/DDBJ databases">
        <authorList>
            <person name="Mah S.A."/>
            <person name="Swanson W.J."/>
            <person name="Moy G.W."/>
            <person name="Vacquier V.D."/>
        </authorList>
    </citation>
    <scope>NUCLEOTIDE SEQUENCE [LARGE SCALE GENOMIC DNA]</scope>
</reference>
<name>A0A1S6L3N8_9CAUD</name>
<proteinExistence type="predicted"/>
<evidence type="ECO:0000313" key="1">
    <source>
        <dbReference type="EMBL" id="AQT28769.1"/>
    </source>
</evidence>
<accession>A0A1S6L3N8</accession>
<gene>
    <name evidence="1" type="ORF">YOLOSWAG_299</name>
</gene>
<evidence type="ECO:0000313" key="2">
    <source>
        <dbReference type="Proteomes" id="UP000221250"/>
    </source>
</evidence>
<dbReference type="EMBL" id="KY448244">
    <property type="protein sequence ID" value="AQT28769.1"/>
    <property type="molecule type" value="Genomic_DNA"/>
</dbReference>
<dbReference type="Proteomes" id="UP000221250">
    <property type="component" value="Segment"/>
</dbReference>
<protein>
    <submittedName>
        <fullName evidence="1">Uncharacterized protein</fullName>
    </submittedName>
</protein>
<organism evidence="1 2">
    <name type="scientific">Erwinia phage vB_EamM_Yoloswag</name>
    <dbReference type="NCBI Taxonomy" id="1958956"/>
    <lineage>
        <taxon>Viruses</taxon>
        <taxon>Duplodnaviria</taxon>
        <taxon>Heunggongvirae</taxon>
        <taxon>Uroviricota</taxon>
        <taxon>Caudoviricetes</taxon>
        <taxon>Yoloswagvirus</taxon>
        <taxon>Yoloswagvirus yoloswag</taxon>
    </lineage>
</organism>
<keyword evidence="2" id="KW-1185">Reference proteome</keyword>